<dbReference type="OrthoDB" id="3241084at2759"/>
<name>X8JKK2_9AGAM</name>
<dbReference type="EMBL" id="JATN01000313">
    <property type="protein sequence ID" value="EUC64490.1"/>
    <property type="molecule type" value="Genomic_DNA"/>
</dbReference>
<feature type="compositionally biased region" description="Polar residues" evidence="1">
    <location>
        <begin position="100"/>
        <end position="113"/>
    </location>
</feature>
<dbReference type="InterPro" id="IPR008906">
    <property type="entry name" value="HATC_C_dom"/>
</dbReference>
<protein>
    <submittedName>
        <fullName evidence="3">HAT family dimerization protein</fullName>
    </submittedName>
</protein>
<evidence type="ECO:0000259" key="2">
    <source>
        <dbReference type="Pfam" id="PF05699"/>
    </source>
</evidence>
<dbReference type="AlphaFoldDB" id="X8JKK2"/>
<feature type="non-terminal residue" evidence="3">
    <location>
        <position position="247"/>
    </location>
</feature>
<organism evidence="3 4">
    <name type="scientific">Rhizoctonia solani AG-3 Rhs1AP</name>
    <dbReference type="NCBI Taxonomy" id="1086054"/>
    <lineage>
        <taxon>Eukaryota</taxon>
        <taxon>Fungi</taxon>
        <taxon>Dikarya</taxon>
        <taxon>Basidiomycota</taxon>
        <taxon>Agaricomycotina</taxon>
        <taxon>Agaricomycetes</taxon>
        <taxon>Cantharellales</taxon>
        <taxon>Ceratobasidiaceae</taxon>
        <taxon>Rhizoctonia</taxon>
    </lineage>
</organism>
<gene>
    <name evidence="3" type="ORF">RSOL_513320</name>
</gene>
<dbReference type="Pfam" id="PF05699">
    <property type="entry name" value="Dimer_Tnp_hAT"/>
    <property type="match status" value="1"/>
</dbReference>
<sequence>MCLSSFLHHSPFSLRGSSTPRNSPTNPTLKFSWMDQQGPIQGEEGRVLVKDSMYEVRCRLTAPLAASGQKAPTHIASQGQGRGYARSLTVSKSINRASETARNAHNTAQSKASEPTPKPLTRQELTAIYMADVEAELLRWEQYEWAGNDTMGTVNLVEFWKAHRNVFPLIYQITMNVLPVRASSVSSEFSSSKLTCTRERNNISPEHMEYLQVLKHLLHCRKANHDNNQTLDFMAHIVDPDGEELAE</sequence>
<dbReference type="Proteomes" id="UP000030108">
    <property type="component" value="Unassembled WGS sequence"/>
</dbReference>
<feature type="domain" description="HAT C-terminal dimerisation" evidence="2">
    <location>
        <begin position="147"/>
        <end position="216"/>
    </location>
</feature>
<evidence type="ECO:0000313" key="4">
    <source>
        <dbReference type="Proteomes" id="UP000030108"/>
    </source>
</evidence>
<reference evidence="4" key="1">
    <citation type="journal article" date="2014" name="Genome Announc.">
        <title>Draft genome sequence of the plant-pathogenic soil fungus Rhizoctonia solani anastomosis group 3 strain Rhs1AP.</title>
        <authorList>
            <person name="Cubeta M.A."/>
            <person name="Thomas E."/>
            <person name="Dean R.A."/>
            <person name="Jabaji S."/>
            <person name="Neate S.M."/>
            <person name="Tavantzis S."/>
            <person name="Toda T."/>
            <person name="Vilgalys R."/>
            <person name="Bharathan N."/>
            <person name="Fedorova-Abrams N."/>
            <person name="Pakala S.B."/>
            <person name="Pakala S.M."/>
            <person name="Zafar N."/>
            <person name="Joardar V."/>
            <person name="Losada L."/>
            <person name="Nierman W.C."/>
        </authorList>
    </citation>
    <scope>NUCLEOTIDE SEQUENCE [LARGE SCALE GENOMIC DNA]</scope>
    <source>
        <strain evidence="4">AG-3</strain>
    </source>
</reference>
<proteinExistence type="predicted"/>
<dbReference type="SUPFAM" id="SSF53098">
    <property type="entry name" value="Ribonuclease H-like"/>
    <property type="match status" value="1"/>
</dbReference>
<dbReference type="InterPro" id="IPR012337">
    <property type="entry name" value="RNaseH-like_sf"/>
</dbReference>
<comment type="caution">
    <text evidence="3">The sequence shown here is derived from an EMBL/GenBank/DDBJ whole genome shotgun (WGS) entry which is preliminary data.</text>
</comment>
<feature type="region of interest" description="Disordered" evidence="1">
    <location>
        <begin position="100"/>
        <end position="121"/>
    </location>
</feature>
<dbReference type="GO" id="GO:0046983">
    <property type="term" value="F:protein dimerization activity"/>
    <property type="evidence" value="ECO:0007669"/>
    <property type="project" value="InterPro"/>
</dbReference>
<evidence type="ECO:0000256" key="1">
    <source>
        <dbReference type="SAM" id="MobiDB-lite"/>
    </source>
</evidence>
<accession>X8JKK2</accession>
<evidence type="ECO:0000313" key="3">
    <source>
        <dbReference type="EMBL" id="EUC64490.1"/>
    </source>
</evidence>